<evidence type="ECO:0008006" key="2">
    <source>
        <dbReference type="Google" id="ProtNLM"/>
    </source>
</evidence>
<dbReference type="SUPFAM" id="SSF117987">
    <property type="entry name" value="CRISPR-associated protein"/>
    <property type="match status" value="1"/>
</dbReference>
<name>A0ABN6YSC4_9MICO</name>
<reference evidence="1" key="1">
    <citation type="journal article" date="2014" name="Int. J. Syst. Evol. Microbiol.">
        <title>Complete genome of a new Firmicutes species belonging to the dominant human colonic microbiota ('Ruminococcus bicirculans') reveals two chromosomes and a selective capacity to utilize plant glucans.</title>
        <authorList>
            <consortium name="NISC Comparative Sequencing Program"/>
            <person name="Wegmann U."/>
            <person name="Louis P."/>
            <person name="Goesmann A."/>
            <person name="Henrissat B."/>
            <person name="Duncan S.H."/>
            <person name="Flint H.J."/>
        </authorList>
    </citation>
    <scope>NUCLEOTIDE SEQUENCE</scope>
    <source>
        <strain evidence="1">NBRC 110608</strain>
    </source>
</reference>
<protein>
    <recommendedName>
        <fullName evidence="2">Type I-E CRISPR-associated protein Cas6/Cse3/CasE</fullName>
    </recommendedName>
</protein>
<gene>
    <name evidence="1" type="ORF">GCM10025872_35310</name>
</gene>
<reference evidence="1" key="2">
    <citation type="submission" date="2023-02" db="EMBL/GenBank/DDBJ databases">
        <authorList>
            <person name="Sun Q."/>
            <person name="Mori K."/>
        </authorList>
    </citation>
    <scope>NUCLEOTIDE SEQUENCE</scope>
    <source>
        <strain evidence="1">NBRC 110608</strain>
    </source>
</reference>
<dbReference type="RefSeq" id="WP_289231726.1">
    <property type="nucleotide sequence ID" value="NZ_AP027735.1"/>
</dbReference>
<sequence length="205" mass="21764">MTDLVVDYPLSTDLLKTIAQPEATHGWFCKLLPDMHGRSAGIRIDTGSQFRVDLPSDPLGEPGDVRLRVRSSGATVPGARPVETPPLEPGTRCVALVAAEKRNTVDGGVRVRPVADEEMGAWATGLLERHGISVDDLSWSAARGYGVRGERRVRFTVRDLSFVVGDLARDAANKVLANGIGRGRAYGLGMVVPVSVAGLLAGVKA</sequence>
<organism evidence="1">
    <name type="scientific">Barrientosiimonas endolithica</name>
    <dbReference type="NCBI Taxonomy" id="1535208"/>
    <lineage>
        <taxon>Bacteria</taxon>
        <taxon>Bacillati</taxon>
        <taxon>Actinomycetota</taxon>
        <taxon>Actinomycetes</taxon>
        <taxon>Micrococcales</taxon>
        <taxon>Dermacoccaceae</taxon>
        <taxon>Barrientosiimonas</taxon>
    </lineage>
</organism>
<dbReference type="EMBL" id="AP027735">
    <property type="protein sequence ID" value="BDZ59874.1"/>
    <property type="molecule type" value="Genomic_DNA"/>
</dbReference>
<accession>A0ABN6YSC4</accession>
<dbReference type="Gene3D" id="3.30.70.1210">
    <property type="entry name" value="Crispr-associated protein, domain 2"/>
    <property type="match status" value="1"/>
</dbReference>
<evidence type="ECO:0000313" key="1">
    <source>
        <dbReference type="EMBL" id="BDZ59874.1"/>
    </source>
</evidence>
<proteinExistence type="predicted"/>